<dbReference type="Gene3D" id="3.40.20.10">
    <property type="entry name" value="Severin"/>
    <property type="match status" value="4"/>
</dbReference>
<dbReference type="RefSeq" id="NP_491442.1">
    <property type="nucleotide sequence ID" value="NM_059041.6"/>
</dbReference>
<dbReference type="GO" id="GO:0051015">
    <property type="term" value="F:actin filament binding"/>
    <property type="evidence" value="ECO:0000318"/>
    <property type="project" value="GO_Central"/>
</dbReference>
<dbReference type="WormBase" id="C10H11.1">
    <property type="protein sequence ID" value="CE29081"/>
    <property type="gene ID" value="WBGene00015691"/>
    <property type="gene designation" value="viln-1"/>
</dbReference>
<dbReference type="GO" id="GO:0005737">
    <property type="term" value="C:cytoplasm"/>
    <property type="evidence" value="ECO:0000318"/>
    <property type="project" value="GO_Central"/>
</dbReference>
<dbReference type="EMBL" id="BX284601">
    <property type="protein sequence ID" value="CCD64214.1"/>
    <property type="molecule type" value="Genomic_DNA"/>
</dbReference>
<dbReference type="GO" id="GO:0008154">
    <property type="term" value="P:actin polymerization or depolymerization"/>
    <property type="evidence" value="ECO:0000318"/>
    <property type="project" value="GO_Central"/>
</dbReference>
<dbReference type="SMART" id="SM00153">
    <property type="entry name" value="VHP"/>
    <property type="match status" value="1"/>
</dbReference>
<dbReference type="PROSITE" id="PS51089">
    <property type="entry name" value="HP"/>
    <property type="match status" value="1"/>
</dbReference>
<organism evidence="2 3">
    <name type="scientific">Caenorhabditis elegans</name>
    <dbReference type="NCBI Taxonomy" id="6239"/>
    <lineage>
        <taxon>Eukaryota</taxon>
        <taxon>Metazoa</taxon>
        <taxon>Ecdysozoa</taxon>
        <taxon>Nematoda</taxon>
        <taxon>Chromadorea</taxon>
        <taxon>Rhabditida</taxon>
        <taxon>Rhabditina</taxon>
        <taxon>Rhabditomorpha</taxon>
        <taxon>Rhabditoidea</taxon>
        <taxon>Rhabditidae</taxon>
        <taxon>Peloderinae</taxon>
        <taxon>Caenorhabditis</taxon>
    </lineage>
</organism>
<reference evidence="2 3" key="1">
    <citation type="journal article" date="1998" name="Science">
        <title>Genome sequence of the nematode C. elegans: a platform for investigating biology.</title>
        <authorList>
            <consortium name="The C. elegans sequencing consortium"/>
            <person name="Sulson J.E."/>
            <person name="Waterston R."/>
        </authorList>
    </citation>
    <scope>NUCLEOTIDE SEQUENCE [LARGE SCALE GENOMIC DNA]</scope>
    <source>
        <strain evidence="2 3">Bristol N2</strain>
    </source>
</reference>
<dbReference type="PIR" id="T25541">
    <property type="entry name" value="T25541"/>
</dbReference>
<dbReference type="PhylomeDB" id="P91041"/>
<keyword evidence="5" id="KW-1267">Proteomics identification</keyword>
<dbReference type="OMA" id="HFPHERI"/>
<dbReference type="KEGG" id="cel:CELE_C10H11.1"/>
<dbReference type="PANTHER" id="PTHR11977:SF45">
    <property type="entry name" value="SUPERVILLIN"/>
    <property type="match status" value="1"/>
</dbReference>
<dbReference type="SMART" id="SM00262">
    <property type="entry name" value="GEL"/>
    <property type="match status" value="1"/>
</dbReference>
<dbReference type="HOGENOM" id="CLU_319391_0_0_1"/>
<dbReference type="InterPro" id="IPR036886">
    <property type="entry name" value="Villin_headpiece_dom_sf"/>
</dbReference>
<gene>
    <name evidence="2 4" type="primary">viln-1</name>
    <name evidence="4" type="ORF">C10H11.1</name>
    <name evidence="2" type="ORF">CELE_C10H11.1</name>
</gene>
<dbReference type="SUPFAM" id="SSF47050">
    <property type="entry name" value="VHP, Villin headpiece domain"/>
    <property type="match status" value="1"/>
</dbReference>
<protein>
    <submittedName>
        <fullName evidence="2">HP domain-containing protein</fullName>
    </submittedName>
</protein>
<dbReference type="Pfam" id="PF02209">
    <property type="entry name" value="VHP"/>
    <property type="match status" value="1"/>
</dbReference>
<evidence type="ECO:0000313" key="2">
    <source>
        <dbReference type="EMBL" id="CCD64214.1"/>
    </source>
</evidence>
<dbReference type="InterPro" id="IPR029006">
    <property type="entry name" value="ADF-H/Gelsolin-like_dom_sf"/>
</dbReference>
<dbReference type="GO" id="GO:0051016">
    <property type="term" value="P:barbed-end actin filament capping"/>
    <property type="evidence" value="ECO:0000318"/>
    <property type="project" value="GO_Central"/>
</dbReference>
<dbReference type="InterPro" id="IPR007122">
    <property type="entry name" value="Villin/Gelsolin"/>
</dbReference>
<evidence type="ECO:0007829" key="5">
    <source>
        <dbReference type="PeptideAtlas" id="P91041"/>
    </source>
</evidence>
<name>P91041_CAEEL</name>
<dbReference type="Bgee" id="WBGene00015691">
    <property type="expression patterns" value="Expressed in germ line (C elegans) and 4 other cell types or tissues"/>
</dbReference>
<dbReference type="SUPFAM" id="SSF55753">
    <property type="entry name" value="Actin depolymerizing proteins"/>
    <property type="match status" value="3"/>
</dbReference>
<sequence>MIAQLQKSLIQQNSTFEKKNNVEVAPIAKISLKDRLASLNNSAEQWKSRPERQPAVQQRRTSANVLQDLPIFQRAQQLHQQQQRPQSFPVVQEKPCDITSGLKKFFGSNPTTSGASSSLPKISEITASNDIDLDAISSKATPVLKTVTRPRAPNRKKSDKSSTFDERIRLDAVKIDEEAFAVVEEEPEKLETQEQAIAAIQGAKQLLKSPTKVSPYPDVMLIQVRGSKNVDVRLVAPAMSSVHEVACFVVVHQKHLMKYEGLYSNILEKTKASQLCIEILGKSDLNCTAESIVTVTGASRSTLSKLLFCSENSESSSENNNYHQASSVEPFETTVAKLNLVLRIAGDNTAETCSRRERLSYEIMKPSEVLIFDFGSEIYVWTGRYSNKVSSAYAQEYAKQLMKKPVKNGKFILGDAESIDQDGRPEWTLSRKIHQGVLDTLFKAKFSDWPETREVLTTCKPRALISKKNPEVKTYEDVKVVNQDDEVADLVERMLQEQELDPILVLEDQEIDRKIHDVISEDRSLWVLRGEVLQSIEEFTEHFDSRRCYVLRWKYRIQKSGVRRIKTGKEEERETGRSRIAFWYWLGEHTTPKQHGLCALRIKEIDRDNSPRIRIADGNEPALFLALFDGKFMVSSDISEMKPLRRYVVIGANSRETSLREIDDLNSPLRSHAAYIEVEKDILGPSSVVCGANCTEDQVHFVLAHAEYMRQKAGVKGNSAEIEVEGDKKSRSWVNSNGRKRAMRVWRLFDNESEQVNHLSGHKNCAFTFSQQVLKETILIDVGDALWLWSEEVITTFALKVAEKYWKDRSGPAKVVYKGAEPEQFKGLFMKWEMFEVEDDKPSDPPRDVSDLLKERCRTFSLEELKERTSLPAGMDMRRLESYLTDDDFMKVFKIERSEFYAQKTWKQNDARKRVGLF</sequence>
<dbReference type="AlphaFoldDB" id="P91041"/>
<evidence type="ECO:0000313" key="3">
    <source>
        <dbReference type="Proteomes" id="UP000001940"/>
    </source>
</evidence>
<feature type="domain" description="HP" evidence="1">
    <location>
        <begin position="854"/>
        <end position="918"/>
    </location>
</feature>
<dbReference type="AGR" id="WB:WBGene00015691"/>
<dbReference type="Proteomes" id="UP000001940">
    <property type="component" value="Chromosome I"/>
</dbReference>
<dbReference type="GO" id="GO:0005546">
    <property type="term" value="F:phosphatidylinositol-4,5-bisphosphate binding"/>
    <property type="evidence" value="ECO:0000318"/>
    <property type="project" value="GO_Central"/>
</dbReference>
<dbReference type="FunCoup" id="P91041">
    <property type="interactions" value="47"/>
</dbReference>
<dbReference type="eggNOG" id="KOG0445">
    <property type="taxonomic scope" value="Eukaryota"/>
</dbReference>
<dbReference type="GO" id="GO:0051014">
    <property type="term" value="P:actin filament severing"/>
    <property type="evidence" value="ECO:0000318"/>
    <property type="project" value="GO_Central"/>
</dbReference>
<dbReference type="GeneID" id="172089"/>
<dbReference type="PaxDb" id="6239-C10H11.1"/>
<dbReference type="PANTHER" id="PTHR11977">
    <property type="entry name" value="VILLIN"/>
    <property type="match status" value="1"/>
</dbReference>
<proteinExistence type="evidence at protein level"/>
<evidence type="ECO:0000259" key="1">
    <source>
        <dbReference type="PROSITE" id="PS51089"/>
    </source>
</evidence>
<dbReference type="STRING" id="6239.C10H11.1.1"/>
<dbReference type="UCSC" id="C10H11.1">
    <property type="organism name" value="c. elegans"/>
</dbReference>
<accession>P91041</accession>
<dbReference type="PeptideAtlas" id="P91041"/>
<dbReference type="InParanoid" id="P91041"/>
<dbReference type="CDD" id="cd11280">
    <property type="entry name" value="gelsolin_like"/>
    <property type="match status" value="1"/>
</dbReference>
<dbReference type="OrthoDB" id="28894at2759"/>
<dbReference type="Gene3D" id="1.10.950.10">
    <property type="entry name" value="Villin headpiece domain"/>
    <property type="match status" value="1"/>
</dbReference>
<keyword evidence="3" id="KW-1185">Reference proteome</keyword>
<dbReference type="CTD" id="172089"/>
<evidence type="ECO:0000313" key="4">
    <source>
        <dbReference type="WormBase" id="C10H11.1"/>
    </source>
</evidence>
<dbReference type="GO" id="GO:0015629">
    <property type="term" value="C:actin cytoskeleton"/>
    <property type="evidence" value="ECO:0000318"/>
    <property type="project" value="GO_Central"/>
</dbReference>
<dbReference type="InterPro" id="IPR003128">
    <property type="entry name" value="Villin_headpiece"/>
</dbReference>
<dbReference type="SMR" id="P91041"/>